<gene>
    <name evidence="1" type="ORF">FRX31_009868</name>
</gene>
<keyword evidence="2" id="KW-1185">Reference proteome</keyword>
<feature type="non-terminal residue" evidence="1">
    <location>
        <position position="1"/>
    </location>
</feature>
<protein>
    <submittedName>
        <fullName evidence="1">Uncharacterized protein</fullName>
    </submittedName>
</protein>
<organism evidence="1 2">
    <name type="scientific">Thalictrum thalictroides</name>
    <name type="common">Rue-anemone</name>
    <name type="synonym">Anemone thalictroides</name>
    <dbReference type="NCBI Taxonomy" id="46969"/>
    <lineage>
        <taxon>Eukaryota</taxon>
        <taxon>Viridiplantae</taxon>
        <taxon>Streptophyta</taxon>
        <taxon>Embryophyta</taxon>
        <taxon>Tracheophyta</taxon>
        <taxon>Spermatophyta</taxon>
        <taxon>Magnoliopsida</taxon>
        <taxon>Ranunculales</taxon>
        <taxon>Ranunculaceae</taxon>
        <taxon>Thalictroideae</taxon>
        <taxon>Thalictrum</taxon>
    </lineage>
</organism>
<name>A0A7J6WVL9_THATH</name>
<comment type="caution">
    <text evidence="1">The sequence shown here is derived from an EMBL/GenBank/DDBJ whole genome shotgun (WGS) entry which is preliminary data.</text>
</comment>
<dbReference type="EMBL" id="JABWDY010010625">
    <property type="protein sequence ID" value="KAF5200545.1"/>
    <property type="molecule type" value="Genomic_DNA"/>
</dbReference>
<evidence type="ECO:0000313" key="1">
    <source>
        <dbReference type="EMBL" id="KAF5200545.1"/>
    </source>
</evidence>
<reference evidence="1 2" key="1">
    <citation type="submission" date="2020-06" db="EMBL/GenBank/DDBJ databases">
        <title>Transcriptomic and genomic resources for Thalictrum thalictroides and T. hernandezii: Facilitating candidate gene discovery in an emerging model plant lineage.</title>
        <authorList>
            <person name="Arias T."/>
            <person name="Riano-Pachon D.M."/>
            <person name="Di Stilio V.S."/>
        </authorList>
    </citation>
    <scope>NUCLEOTIDE SEQUENCE [LARGE SCALE GENOMIC DNA]</scope>
    <source>
        <strain evidence="2">cv. WT478/WT964</strain>
        <tissue evidence="1">Leaves</tissue>
    </source>
</reference>
<evidence type="ECO:0000313" key="2">
    <source>
        <dbReference type="Proteomes" id="UP000554482"/>
    </source>
</evidence>
<dbReference type="Proteomes" id="UP000554482">
    <property type="component" value="Unassembled WGS sequence"/>
</dbReference>
<sequence>MCNFVVVLAVRAYKYSYKNNWIRGRTSKNWKVESGTGSKQDFTVSITKLGKHT</sequence>
<accession>A0A7J6WVL9</accession>
<proteinExistence type="predicted"/>
<dbReference type="AlphaFoldDB" id="A0A7J6WVL9"/>